<sequence length="134" mass="15689">MQSWFLEESPELCGPMATTFKKQEYIRIFVDLYYLNKDIQREIYPIVSMDCILTEFLNAKVFNIIDANAGFWQIMMHPEFSALTTFIAPFARFKSKQLPFGIRSAPEVFQKSIRECLKCLNGVVRLMYEFVAYG</sequence>
<dbReference type="EMBL" id="BGPR01014525">
    <property type="protein sequence ID" value="GBN65562.1"/>
    <property type="molecule type" value="Genomic_DNA"/>
</dbReference>
<evidence type="ECO:0000313" key="3">
    <source>
        <dbReference type="EMBL" id="GBN65579.1"/>
    </source>
</evidence>
<organism evidence="2 4">
    <name type="scientific">Araneus ventricosus</name>
    <name type="common">Orbweaver spider</name>
    <name type="synonym">Epeira ventricosa</name>
    <dbReference type="NCBI Taxonomy" id="182803"/>
    <lineage>
        <taxon>Eukaryota</taxon>
        <taxon>Metazoa</taxon>
        <taxon>Ecdysozoa</taxon>
        <taxon>Arthropoda</taxon>
        <taxon>Chelicerata</taxon>
        <taxon>Arachnida</taxon>
        <taxon>Araneae</taxon>
        <taxon>Araneomorphae</taxon>
        <taxon>Entelegynae</taxon>
        <taxon>Araneoidea</taxon>
        <taxon>Araneidae</taxon>
        <taxon>Araneus</taxon>
    </lineage>
</organism>
<evidence type="ECO:0000259" key="1">
    <source>
        <dbReference type="Pfam" id="PF00078"/>
    </source>
</evidence>
<dbReference type="InterPro" id="IPR043502">
    <property type="entry name" value="DNA/RNA_pol_sf"/>
</dbReference>
<comment type="caution">
    <text evidence="2">The sequence shown here is derived from an EMBL/GenBank/DDBJ whole genome shotgun (WGS) entry which is preliminary data.</text>
</comment>
<dbReference type="OrthoDB" id="6512428at2759"/>
<dbReference type="EMBL" id="BGPR01014529">
    <property type="protein sequence ID" value="GBN65579.1"/>
    <property type="molecule type" value="Genomic_DNA"/>
</dbReference>
<evidence type="ECO:0000313" key="4">
    <source>
        <dbReference type="Proteomes" id="UP000499080"/>
    </source>
</evidence>
<keyword evidence="4" id="KW-1185">Reference proteome</keyword>
<dbReference type="Gene3D" id="3.30.70.270">
    <property type="match status" value="1"/>
</dbReference>
<dbReference type="AlphaFoldDB" id="A0A4Y2QQA7"/>
<dbReference type="InterPro" id="IPR000477">
    <property type="entry name" value="RT_dom"/>
</dbReference>
<protein>
    <recommendedName>
        <fullName evidence="1">Reverse transcriptase domain-containing protein</fullName>
    </recommendedName>
</protein>
<feature type="domain" description="Reverse transcriptase" evidence="1">
    <location>
        <begin position="37"/>
        <end position="122"/>
    </location>
</feature>
<dbReference type="Pfam" id="PF00078">
    <property type="entry name" value="RVT_1"/>
    <property type="match status" value="1"/>
</dbReference>
<evidence type="ECO:0000313" key="2">
    <source>
        <dbReference type="EMBL" id="GBN65562.1"/>
    </source>
</evidence>
<dbReference type="Proteomes" id="UP000499080">
    <property type="component" value="Unassembled WGS sequence"/>
</dbReference>
<dbReference type="SUPFAM" id="SSF56672">
    <property type="entry name" value="DNA/RNA polymerases"/>
    <property type="match status" value="1"/>
</dbReference>
<dbReference type="InterPro" id="IPR050951">
    <property type="entry name" value="Retrovirus_Pol_polyprotein"/>
</dbReference>
<proteinExistence type="predicted"/>
<dbReference type="PANTHER" id="PTHR37984:SF5">
    <property type="entry name" value="PROTEIN NYNRIN-LIKE"/>
    <property type="match status" value="1"/>
</dbReference>
<name>A0A4Y2QQA7_ARAVE</name>
<dbReference type="Gene3D" id="3.10.10.10">
    <property type="entry name" value="HIV Type 1 Reverse Transcriptase, subunit A, domain 1"/>
    <property type="match status" value="1"/>
</dbReference>
<reference evidence="2 4" key="1">
    <citation type="journal article" date="2019" name="Sci. Rep.">
        <title>Orb-weaving spider Araneus ventricosus genome elucidates the spidroin gene catalogue.</title>
        <authorList>
            <person name="Kono N."/>
            <person name="Nakamura H."/>
            <person name="Ohtoshi R."/>
            <person name="Moran D.A.P."/>
            <person name="Shinohara A."/>
            <person name="Yoshida Y."/>
            <person name="Fujiwara M."/>
            <person name="Mori M."/>
            <person name="Tomita M."/>
            <person name="Arakawa K."/>
        </authorList>
    </citation>
    <scope>NUCLEOTIDE SEQUENCE [LARGE SCALE GENOMIC DNA]</scope>
</reference>
<gene>
    <name evidence="2" type="ORF">AVEN_245760_1</name>
    <name evidence="3" type="ORF">AVEN_258621_1</name>
</gene>
<dbReference type="PANTHER" id="PTHR37984">
    <property type="entry name" value="PROTEIN CBG26694"/>
    <property type="match status" value="1"/>
</dbReference>
<accession>A0A4Y2QQA7</accession>
<dbReference type="GO" id="GO:0071897">
    <property type="term" value="P:DNA biosynthetic process"/>
    <property type="evidence" value="ECO:0007669"/>
    <property type="project" value="UniProtKB-ARBA"/>
</dbReference>
<dbReference type="InterPro" id="IPR043128">
    <property type="entry name" value="Rev_trsase/Diguanyl_cyclase"/>
</dbReference>